<proteinExistence type="predicted"/>
<organism evidence="2 3">
    <name type="scientific">Hyaloscypha bicolor E</name>
    <dbReference type="NCBI Taxonomy" id="1095630"/>
    <lineage>
        <taxon>Eukaryota</taxon>
        <taxon>Fungi</taxon>
        <taxon>Dikarya</taxon>
        <taxon>Ascomycota</taxon>
        <taxon>Pezizomycotina</taxon>
        <taxon>Leotiomycetes</taxon>
        <taxon>Helotiales</taxon>
        <taxon>Hyaloscyphaceae</taxon>
        <taxon>Hyaloscypha</taxon>
        <taxon>Hyaloscypha bicolor</taxon>
    </lineage>
</organism>
<protein>
    <recommendedName>
        <fullName evidence="1">2EXR domain-containing protein</fullName>
    </recommendedName>
</protein>
<sequence>MPASKTLPLIFLNAHISRWRPPRDQLHLIITHCHSQDDLITPSLLNVCKESRESMAVYWYKKFAVENQKGQRDVWWNPAIDIISVPEGLQWEPWKRCVDVCTKQFPLETERDPSSCFGLLLFAVEERVSLPGRAL</sequence>
<dbReference type="Proteomes" id="UP000235371">
    <property type="component" value="Unassembled WGS sequence"/>
</dbReference>
<reference evidence="2 3" key="1">
    <citation type="submission" date="2016-04" db="EMBL/GenBank/DDBJ databases">
        <title>A degradative enzymes factory behind the ericoid mycorrhizal symbiosis.</title>
        <authorList>
            <consortium name="DOE Joint Genome Institute"/>
            <person name="Martino E."/>
            <person name="Morin E."/>
            <person name="Grelet G."/>
            <person name="Kuo A."/>
            <person name="Kohler A."/>
            <person name="Daghino S."/>
            <person name="Barry K."/>
            <person name="Choi C."/>
            <person name="Cichocki N."/>
            <person name="Clum A."/>
            <person name="Copeland A."/>
            <person name="Hainaut M."/>
            <person name="Haridas S."/>
            <person name="Labutti K."/>
            <person name="Lindquist E."/>
            <person name="Lipzen A."/>
            <person name="Khouja H.-R."/>
            <person name="Murat C."/>
            <person name="Ohm R."/>
            <person name="Olson A."/>
            <person name="Spatafora J."/>
            <person name="Veneault-Fourrey C."/>
            <person name="Henrissat B."/>
            <person name="Grigoriev I."/>
            <person name="Martin F."/>
            <person name="Perotto S."/>
        </authorList>
    </citation>
    <scope>NUCLEOTIDE SEQUENCE [LARGE SCALE GENOMIC DNA]</scope>
    <source>
        <strain evidence="2 3">E</strain>
    </source>
</reference>
<name>A0A2J6TNQ3_9HELO</name>
<dbReference type="AlphaFoldDB" id="A0A2J6TNQ3"/>
<keyword evidence="3" id="KW-1185">Reference proteome</keyword>
<dbReference type="InParanoid" id="A0A2J6TNQ3"/>
<dbReference type="Pfam" id="PF20150">
    <property type="entry name" value="2EXR"/>
    <property type="match status" value="1"/>
</dbReference>
<dbReference type="GeneID" id="36587441"/>
<accession>A0A2J6TNQ3</accession>
<dbReference type="EMBL" id="KZ613747">
    <property type="protein sequence ID" value="PMD64647.1"/>
    <property type="molecule type" value="Genomic_DNA"/>
</dbReference>
<evidence type="ECO:0000313" key="3">
    <source>
        <dbReference type="Proteomes" id="UP000235371"/>
    </source>
</evidence>
<evidence type="ECO:0000313" key="2">
    <source>
        <dbReference type="EMBL" id="PMD64647.1"/>
    </source>
</evidence>
<dbReference type="InterPro" id="IPR045518">
    <property type="entry name" value="2EXR"/>
</dbReference>
<gene>
    <name evidence="2" type="ORF">K444DRAFT_608350</name>
</gene>
<dbReference type="RefSeq" id="XP_024741551.1">
    <property type="nucleotide sequence ID" value="XM_024879364.1"/>
</dbReference>
<evidence type="ECO:0000259" key="1">
    <source>
        <dbReference type="Pfam" id="PF20150"/>
    </source>
</evidence>
<feature type="domain" description="2EXR" evidence="1">
    <location>
        <begin position="33"/>
        <end position="83"/>
    </location>
</feature>